<dbReference type="AlphaFoldDB" id="A0A1M6KIQ0"/>
<evidence type="ECO:0000256" key="1">
    <source>
        <dbReference type="SAM" id="Phobius"/>
    </source>
</evidence>
<dbReference type="Proteomes" id="UP000324781">
    <property type="component" value="Unassembled WGS sequence"/>
</dbReference>
<accession>A0A1M6KIQ0</accession>
<keyword evidence="1" id="KW-1133">Transmembrane helix</keyword>
<protein>
    <submittedName>
        <fullName evidence="2">Uncharacterized protein</fullName>
    </submittedName>
</protein>
<keyword evidence="3" id="KW-1185">Reference proteome</keyword>
<keyword evidence="1" id="KW-0472">Membrane</keyword>
<sequence length="70" mass="7695">MSDAVLVAIISGGAAVLSSIITGLITGGKTIYRIEQLEKKVDKHNNLVERMAIVERDIKTAFRLLDERRG</sequence>
<evidence type="ECO:0000313" key="3">
    <source>
        <dbReference type="Proteomes" id="UP000324781"/>
    </source>
</evidence>
<dbReference type="RefSeq" id="WP_149679703.1">
    <property type="nucleotide sequence ID" value="NZ_FQZP01000081.1"/>
</dbReference>
<name>A0A1M6KIQ0_9FIRM</name>
<evidence type="ECO:0000313" key="2">
    <source>
        <dbReference type="EMBL" id="SHJ58823.1"/>
    </source>
</evidence>
<organism evidence="2 3">
    <name type="scientific">Thermoclostridium caenicola</name>
    <dbReference type="NCBI Taxonomy" id="659425"/>
    <lineage>
        <taxon>Bacteria</taxon>
        <taxon>Bacillati</taxon>
        <taxon>Bacillota</taxon>
        <taxon>Clostridia</taxon>
        <taxon>Eubacteriales</taxon>
        <taxon>Oscillospiraceae</taxon>
        <taxon>Thermoclostridium</taxon>
    </lineage>
</organism>
<dbReference type="EMBL" id="FQZP01000081">
    <property type="protein sequence ID" value="SHJ58823.1"/>
    <property type="molecule type" value="Genomic_DNA"/>
</dbReference>
<gene>
    <name evidence="2" type="ORF">SAMN05444373_10815</name>
</gene>
<dbReference type="OrthoDB" id="2187587at2"/>
<reference evidence="2 3" key="1">
    <citation type="submission" date="2016-11" db="EMBL/GenBank/DDBJ databases">
        <authorList>
            <person name="Varghese N."/>
            <person name="Submissions S."/>
        </authorList>
    </citation>
    <scope>NUCLEOTIDE SEQUENCE [LARGE SCALE GENOMIC DNA]</scope>
    <source>
        <strain evidence="2 3">DSM 19027</strain>
    </source>
</reference>
<proteinExistence type="predicted"/>
<keyword evidence="1" id="KW-0812">Transmembrane</keyword>
<feature type="transmembrane region" description="Helical" evidence="1">
    <location>
        <begin position="6"/>
        <end position="26"/>
    </location>
</feature>